<dbReference type="PANTHER" id="PTHR44170:SF56">
    <property type="entry name" value="FIBRONECTIN TYPE-III DOMAIN-CONTAINING PROTEIN"/>
    <property type="match status" value="1"/>
</dbReference>
<gene>
    <name evidence="14" type="ORF">RDWZM_006030</name>
</gene>
<evidence type="ECO:0000256" key="8">
    <source>
        <dbReference type="ARBA" id="ARBA00023157"/>
    </source>
</evidence>
<evidence type="ECO:0000313" key="14">
    <source>
        <dbReference type="EMBL" id="KAJ6220218.1"/>
    </source>
</evidence>
<feature type="domain" description="Fibronectin type-III" evidence="13">
    <location>
        <begin position="1469"/>
        <end position="1572"/>
    </location>
</feature>
<dbReference type="InterPro" id="IPR013783">
    <property type="entry name" value="Ig-like_fold"/>
</dbReference>
<feature type="domain" description="Ig-like" evidence="12">
    <location>
        <begin position="475"/>
        <end position="601"/>
    </location>
</feature>
<keyword evidence="4" id="KW-0677">Repeat</keyword>
<dbReference type="EMBL" id="JAPWDV010000002">
    <property type="protein sequence ID" value="KAJ6220218.1"/>
    <property type="molecule type" value="Genomic_DNA"/>
</dbReference>
<evidence type="ECO:0000259" key="12">
    <source>
        <dbReference type="PROSITE" id="PS50835"/>
    </source>
</evidence>
<feature type="region of interest" description="Disordered" evidence="10">
    <location>
        <begin position="523"/>
        <end position="566"/>
    </location>
</feature>
<dbReference type="InterPro" id="IPR003961">
    <property type="entry name" value="FN3_dom"/>
</dbReference>
<feature type="domain" description="Ig-like" evidence="12">
    <location>
        <begin position="1037"/>
        <end position="1179"/>
    </location>
</feature>
<evidence type="ECO:0000256" key="9">
    <source>
        <dbReference type="ARBA" id="ARBA00023319"/>
    </source>
</evidence>
<dbReference type="CDD" id="cd00063">
    <property type="entry name" value="FN3"/>
    <property type="match status" value="3"/>
</dbReference>
<dbReference type="PANTHER" id="PTHR44170">
    <property type="entry name" value="PROTEIN SIDEKICK"/>
    <property type="match status" value="1"/>
</dbReference>
<dbReference type="Pfam" id="PF00041">
    <property type="entry name" value="fn3"/>
    <property type="match status" value="3"/>
</dbReference>
<evidence type="ECO:0000313" key="15">
    <source>
        <dbReference type="Proteomes" id="UP001142055"/>
    </source>
</evidence>
<dbReference type="FunFam" id="2.60.40.10:FF:000017">
    <property type="entry name" value="Down syndrome cell adhesion molecule b"/>
    <property type="match status" value="1"/>
</dbReference>
<keyword evidence="5" id="KW-0130">Cell adhesion</keyword>
<comment type="caution">
    <text evidence="14">The sequence shown here is derived from an EMBL/GenBank/DDBJ whole genome shotgun (WGS) entry which is preliminary data.</text>
</comment>
<feature type="region of interest" description="Disordered" evidence="10">
    <location>
        <begin position="1796"/>
        <end position="1824"/>
    </location>
</feature>
<keyword evidence="15" id="KW-1185">Reference proteome</keyword>
<dbReference type="SMART" id="SM00060">
    <property type="entry name" value="FN3"/>
    <property type="match status" value="4"/>
</dbReference>
<dbReference type="Pfam" id="PF13927">
    <property type="entry name" value="Ig_3"/>
    <property type="match status" value="4"/>
</dbReference>
<dbReference type="GO" id="GO:0009653">
    <property type="term" value="P:anatomical structure morphogenesis"/>
    <property type="evidence" value="ECO:0007669"/>
    <property type="project" value="UniProtKB-ARBA"/>
</dbReference>
<evidence type="ECO:0000256" key="6">
    <source>
        <dbReference type="ARBA" id="ARBA00022989"/>
    </source>
</evidence>
<dbReference type="GO" id="GO:0016020">
    <property type="term" value="C:membrane"/>
    <property type="evidence" value="ECO:0007669"/>
    <property type="project" value="UniProtKB-SubCell"/>
</dbReference>
<evidence type="ECO:0008006" key="16">
    <source>
        <dbReference type="Google" id="ProtNLM"/>
    </source>
</evidence>
<feature type="compositionally biased region" description="Low complexity" evidence="10">
    <location>
        <begin position="540"/>
        <end position="560"/>
    </location>
</feature>
<name>A0A9Q0M551_BLOTA</name>
<dbReference type="Proteomes" id="UP001142055">
    <property type="component" value="Chromosome 2"/>
</dbReference>
<accession>A0A9Q0M551</accession>
<dbReference type="PROSITE" id="PS50853">
    <property type="entry name" value="FN3"/>
    <property type="match status" value="3"/>
</dbReference>
<evidence type="ECO:0000259" key="13">
    <source>
        <dbReference type="PROSITE" id="PS50853"/>
    </source>
</evidence>
<evidence type="ECO:0000256" key="2">
    <source>
        <dbReference type="ARBA" id="ARBA00022692"/>
    </source>
</evidence>
<evidence type="ECO:0000256" key="3">
    <source>
        <dbReference type="ARBA" id="ARBA00022729"/>
    </source>
</evidence>
<reference evidence="14" key="1">
    <citation type="submission" date="2022-12" db="EMBL/GenBank/DDBJ databases">
        <title>Genome assemblies of Blomia tropicalis.</title>
        <authorList>
            <person name="Cui Y."/>
        </authorList>
    </citation>
    <scope>NUCLEOTIDE SEQUENCE</scope>
    <source>
        <tissue evidence="14">Adult mites</tissue>
    </source>
</reference>
<keyword evidence="3" id="KW-0732">Signal</keyword>
<dbReference type="Gene3D" id="2.60.40.10">
    <property type="entry name" value="Immunoglobulins"/>
    <property type="match status" value="10"/>
</dbReference>
<evidence type="ECO:0000256" key="7">
    <source>
        <dbReference type="ARBA" id="ARBA00023136"/>
    </source>
</evidence>
<dbReference type="PROSITE" id="PS50835">
    <property type="entry name" value="IG_LIKE"/>
    <property type="match status" value="6"/>
</dbReference>
<dbReference type="InterPro" id="IPR003599">
    <property type="entry name" value="Ig_sub"/>
</dbReference>
<evidence type="ECO:0000256" key="10">
    <source>
        <dbReference type="SAM" id="MobiDB-lite"/>
    </source>
</evidence>
<dbReference type="GO" id="GO:0098609">
    <property type="term" value="P:cell-cell adhesion"/>
    <property type="evidence" value="ECO:0007669"/>
    <property type="project" value="TreeGrafter"/>
</dbReference>
<dbReference type="Pfam" id="PF07679">
    <property type="entry name" value="I-set"/>
    <property type="match status" value="1"/>
</dbReference>
<dbReference type="SUPFAM" id="SSF48726">
    <property type="entry name" value="Immunoglobulin"/>
    <property type="match status" value="6"/>
</dbReference>
<evidence type="ECO:0000256" key="4">
    <source>
        <dbReference type="ARBA" id="ARBA00022737"/>
    </source>
</evidence>
<keyword evidence="9" id="KW-0393">Immunoglobulin domain</keyword>
<keyword evidence="7 11" id="KW-0472">Membrane</keyword>
<dbReference type="SUPFAM" id="SSF49265">
    <property type="entry name" value="Fibronectin type III"/>
    <property type="match status" value="2"/>
</dbReference>
<feature type="compositionally biased region" description="Low complexity" evidence="10">
    <location>
        <begin position="1801"/>
        <end position="1824"/>
    </location>
</feature>
<comment type="subcellular location">
    <subcellularLocation>
        <location evidence="1">Membrane</location>
        <topology evidence="1">Single-pass membrane protein</topology>
    </subcellularLocation>
</comment>
<dbReference type="GO" id="GO:0007399">
    <property type="term" value="P:nervous system development"/>
    <property type="evidence" value="ECO:0007669"/>
    <property type="project" value="TreeGrafter"/>
</dbReference>
<feature type="domain" description="Fibronectin type-III" evidence="13">
    <location>
        <begin position="1186"/>
        <end position="1295"/>
    </location>
</feature>
<dbReference type="InterPro" id="IPR013098">
    <property type="entry name" value="Ig_I-set"/>
</dbReference>
<dbReference type="FunFam" id="2.60.40.10:FF:000333">
    <property type="entry name" value="Down syndrome cell adhesion molecule"/>
    <property type="match status" value="1"/>
</dbReference>
<feature type="domain" description="Ig-like" evidence="12">
    <location>
        <begin position="909"/>
        <end position="1032"/>
    </location>
</feature>
<keyword evidence="2 11" id="KW-0812">Transmembrane</keyword>
<dbReference type="InterPro" id="IPR003598">
    <property type="entry name" value="Ig_sub2"/>
</dbReference>
<keyword evidence="8" id="KW-1015">Disulfide bond</keyword>
<sequence length="2040" mass="225524">MVQCYCIVNSQSVVADGSTTLGVMSNLNPFNGMKESVTLPSISVQLYDEFVSRGNVAVLKCLVLNVANGVGTVSGSLSSSPFLSSSNSIVSTDDGTNVMPVAAKLHSPLPKAFTSSYQYQRSYQGSINTANYRSGSADNVNNLVHEFVFEWRIKNGPASQASTGETILTLRSNQTQGKYTAYPTGELHVRDVDEHDARRTYQCVIYPKSHLLSSLFNSFSGYGKKFGSNTNELHYHQQQQSSRNNGGEENYVRQTKMPVESTFAQIILSGSEKDVFPPRIVHRYGSGSISGPAEIFADNGQLESILLPCAGQAQPLPTYRWFWIPLSNGPFDWEAELSSMALHQSSSGTSSSGALPHSYAIALPVQTVTSSSSSSSSLSSASSSSSNGQSSNIDQMYRRHQMSLSRIRTFGGGSTILIPGPISQIDSGHYVALVQNTIGYDRCITTLYVRTPLSIRMEWSSLVSSFATSQTESSPKLMSDSTNRARMIRAIRGERIQLRCIVNGFPVSDLYWLHNGMPLTTVTATTTSNGNEHGHHHHQMQQQQQQQQQSSSGSSLPQHSDGQSSTIQTIELHLDEQHKSGMYQCFARNRFQVVQTSVQIVVIDQPPSIVEKFSDITVQPGDFVTLRCTSLAAPLAQIYWSIDGQTLPNSARYRFGDFVVGDRNDKQSSTARLVSHFNITSVRVEDGGLYRCTAKNIAGTVYHQARLNVYGKVSTKPHLSNITVLSNSDVELNCPFYGFPVKTITWFGRDGSSRKLPINGRQYISPNGTLHISKVNKKEDEGSFECEVQQENGPLAKARIHLKVITGPRIDNFTFASNLEEGMRSVAICAVISGDSPIRISWLKDGIQLMSGSTDSNTLDFKIEMVNEFTSSITFTALKRKHAGRYTCIASNPAASDQHSADLKVNVAPLWLMEPKDIVAISGQRIVIDCQAEGIPEPQIRWKMESFDTSSVTTRNGVTTGSDSNELMYQKSNSNSAGNSNAFHAVISNPHIQILENGSLFIKDVQREDHRRYMCSAFNGVGSGISTIIRLSVNFPPQFIYGYFEAKSIKLSESIVLICLAKVEHIEPVVKNVTSNSKLQDSNSLMMEMRWYKLDSKSNPVGQHLDSISHDRYHITSTFELSDPSPLLHNTSSSLPSNEHTLYYVTKLTIRQVERTDSGSYLCTAQNHFGFVRKNYTITVLEVPDKPNEIRTESVTSTTIKLNWMTPFDGNSAITEYVISYRALTSTVPNTVSVSGSYSNSESRTSATISGSKKWIAYQLIDLIPFTSYSIQIKAKNSIGYSSFSDTITIKTAEEPPSEVVTDVTILPLNTRSLKISWRKPRYKSSKTNHILKGGYIPPITGYYIGYRSNQDSIIAETGTKFDGNNEFVFKTVKSSTSSVDSDSETFVLNNLKRATRYDIKIQAFNLAGAGPSTSELLGKTLDFDVPNAPRIRALRSNLSSIELVWSVQGDEPISGFVISYKPASANELSTSVNDISSYSTNNDLSNEWKTIKLEVENESNDDVTTNSKTTPDSSYLNEKRILYEGSTVFHRRTYVLGGLRCGTKYFIYVNAYNQVGQGDPSEVILSRTEGNVPIAPELTQEFLSSNMTHIRLNLNQWKKLGCPIDLFEIDYRLYGDVSSNQKVTYRPHEFSLSEHKFAQHQMIKKDEPYLKLPENDTINDDLYNYEIFNLSPGSWYELIVKAQTEAGYMTREYLFSTLKLDGSTVAPLTLKAVDGSVSKGDSSGSFLSIRSNLFAQLHYIVPVSCTLFILFLVTVVVCAIHTTHQQRQLHPQDPHHHHHFLLSFMTNRNVRSDKEEKTICSNSSTSNSGHYTSSSGGTTTAGSCAGDHPGGSLMMMLHDTNDLQDDYCTGKHGDERYAKSMSNGVGNRSDSCHSLGGCGGHHEHGQPSNVHVQMIKSTTNCDSGKTVPPLPPSSKSTTSFPLYNLPVPYATSAVQQFNTKTEMNGNEIYGTTGTACHYNKGQLNEMYCDNIRHDPPVGMVLLEQTNHTTYGTNRNAIDSNGIDSNGGNVHNINMNGNHQYELPFVFKNIPHNHNESTAF</sequence>
<evidence type="ECO:0000256" key="1">
    <source>
        <dbReference type="ARBA" id="ARBA00004167"/>
    </source>
</evidence>
<feature type="domain" description="Ig-like" evidence="12">
    <location>
        <begin position="808"/>
        <end position="906"/>
    </location>
</feature>
<dbReference type="SMART" id="SM00408">
    <property type="entry name" value="IGc2"/>
    <property type="match status" value="6"/>
</dbReference>
<feature type="domain" description="Fibronectin type-III" evidence="13">
    <location>
        <begin position="1300"/>
        <end position="1424"/>
    </location>
</feature>
<feature type="transmembrane region" description="Helical" evidence="11">
    <location>
        <begin position="1740"/>
        <end position="1761"/>
    </location>
</feature>
<dbReference type="InterPro" id="IPR036116">
    <property type="entry name" value="FN3_sf"/>
</dbReference>
<dbReference type="OMA" id="EWRIKNG"/>
<keyword evidence="6 11" id="KW-1133">Transmembrane helix</keyword>
<protein>
    <recommendedName>
        <fullName evidence="16">Down syndrome cell adhesion molecule-like protein Dscam2</fullName>
    </recommendedName>
</protein>
<dbReference type="GO" id="GO:0030154">
    <property type="term" value="P:cell differentiation"/>
    <property type="evidence" value="ECO:0007669"/>
    <property type="project" value="UniProtKB-ARBA"/>
</dbReference>
<dbReference type="SMART" id="SM00409">
    <property type="entry name" value="IG"/>
    <property type="match status" value="8"/>
</dbReference>
<feature type="domain" description="Ig-like" evidence="12">
    <location>
        <begin position="607"/>
        <end position="708"/>
    </location>
</feature>
<proteinExistence type="predicted"/>
<feature type="domain" description="Ig-like" evidence="12">
    <location>
        <begin position="717"/>
        <end position="801"/>
    </location>
</feature>
<organism evidence="14 15">
    <name type="scientific">Blomia tropicalis</name>
    <name type="common">Mite</name>
    <dbReference type="NCBI Taxonomy" id="40697"/>
    <lineage>
        <taxon>Eukaryota</taxon>
        <taxon>Metazoa</taxon>
        <taxon>Ecdysozoa</taxon>
        <taxon>Arthropoda</taxon>
        <taxon>Chelicerata</taxon>
        <taxon>Arachnida</taxon>
        <taxon>Acari</taxon>
        <taxon>Acariformes</taxon>
        <taxon>Sarcoptiformes</taxon>
        <taxon>Astigmata</taxon>
        <taxon>Glycyphagoidea</taxon>
        <taxon>Echimyopodidae</taxon>
        <taxon>Blomia</taxon>
    </lineage>
</organism>
<evidence type="ECO:0000256" key="5">
    <source>
        <dbReference type="ARBA" id="ARBA00022889"/>
    </source>
</evidence>
<dbReference type="InterPro" id="IPR036179">
    <property type="entry name" value="Ig-like_dom_sf"/>
</dbReference>
<dbReference type="InterPro" id="IPR007110">
    <property type="entry name" value="Ig-like_dom"/>
</dbReference>
<evidence type="ECO:0000256" key="11">
    <source>
        <dbReference type="SAM" id="Phobius"/>
    </source>
</evidence>